<feature type="compositionally biased region" description="Polar residues" evidence="1">
    <location>
        <begin position="200"/>
        <end position="217"/>
    </location>
</feature>
<sequence length="1095" mass="120101">MAIRPALAVVVPPPLMPDAQQWEHIRRPRSQPPAAHRDRDRDRDRASKRRSANHVKARPADPAVITSILDSLGTLTPPPRIHADDYYSEIGSFSSKSTRPYSSDGTVSSAPSFARSAGFGVEYGTGLSLLDETGTSDAALPPTIRTSRSPSGLSSFVVPSPNSFHGSGNWRLQPASIASRTSSLSSLSKEEESVARNKHSAQSWIKQTQKSFDQDSMTTERSRVSRKSLRPITSQETLRPPDIADFPVLLGAVDLESLSRVEQIIAKTPPPLANNKGRLYLDDTGVSEESIVVDSPISVAKTREAECTPHSSSLPTATDQTTLTPATPQRISPRKSPIVDSIPMRTSSLRHTSSSPAGGKKRERKTKRQTIASRSESEQSQKSQSIPEASWADLGEDDETVKRIRQLREQRKSRIEESKTFPDFAEIPPSDSEPNGTPVADLSARRSEDSKRGSRVRPLANRAATEPTSKAHRVLGITGEDPMPGLIGVLIPNHRLSGSVSPERSRRPQSRLGDKAAQFLHNRPGTASSPTPPLSLDYSYAQAVEALQGVEHEVQQRKLHSRGHSTASITSRAVDLPPLVTPESSPDTAAVRLRPKSARRKVVEPQNRWTSHHPDLPLASDKRNSRRKSMSDARRTRNVESTPEVQRRDSIEDAVLEYLYAPRLSQKVRHPLSGRIISFSEVGDPNGAAVFVCVGMGLTRYVTAFYDELATTLRLRLITVDRPGVGGSEAYPPHDRSGPLSWPEDVLAICQYIGIAKFSLLAHSAGAVYALATALILPHLVQGKVHLLAPWIPPSQLGAISHPTATAPPAGALPRSQRILRVLPASFLKAANSSFMTATSASLKPANKRQIDTAKAQQREQSLSPTRVPDRPSTSNRPDYHRRESMMQMDQLMPTIKPMENFPITVKEEEELEGERRRSSLFLSATATPTDPNFTFAANALNAAEHAENERKLEYTSRLTQCTWELATRDSNPATDLLVCLERHREIGFRYTDVSREVAITHGSDDKRVPLGNVKWLAEQMNSRALAGLNGELEGYSSPHSRDGWADKRYARGGCDVRVLEGEGHGLMASAPIMSDVLTEIAGYWTGQEKGRTKT</sequence>
<evidence type="ECO:0000313" key="3">
    <source>
        <dbReference type="EMBL" id="KAK4543697.1"/>
    </source>
</evidence>
<feature type="compositionally biased region" description="Basic and acidic residues" evidence="1">
    <location>
        <begin position="443"/>
        <end position="452"/>
    </location>
</feature>
<dbReference type="EMBL" id="JAVFHQ010000030">
    <property type="protein sequence ID" value="KAK4543697.1"/>
    <property type="molecule type" value="Genomic_DNA"/>
</dbReference>
<feature type="region of interest" description="Disordered" evidence="1">
    <location>
        <begin position="188"/>
        <end position="234"/>
    </location>
</feature>
<keyword evidence="4" id="KW-1185">Reference proteome</keyword>
<dbReference type="InterPro" id="IPR000073">
    <property type="entry name" value="AB_hydrolase_1"/>
</dbReference>
<dbReference type="AlphaFoldDB" id="A0AAV9JEH5"/>
<feature type="compositionally biased region" description="Basic residues" evidence="1">
    <location>
        <begin position="46"/>
        <end position="57"/>
    </location>
</feature>
<evidence type="ECO:0000256" key="1">
    <source>
        <dbReference type="SAM" id="MobiDB-lite"/>
    </source>
</evidence>
<organism evidence="3 4">
    <name type="scientific">Oleoguttula mirabilis</name>
    <dbReference type="NCBI Taxonomy" id="1507867"/>
    <lineage>
        <taxon>Eukaryota</taxon>
        <taxon>Fungi</taxon>
        <taxon>Dikarya</taxon>
        <taxon>Ascomycota</taxon>
        <taxon>Pezizomycotina</taxon>
        <taxon>Dothideomycetes</taxon>
        <taxon>Dothideomycetidae</taxon>
        <taxon>Mycosphaerellales</taxon>
        <taxon>Teratosphaeriaceae</taxon>
        <taxon>Oleoguttula</taxon>
    </lineage>
</organism>
<reference evidence="3 4" key="1">
    <citation type="submission" date="2021-11" db="EMBL/GenBank/DDBJ databases">
        <title>Black yeast isolated from Biological Soil Crust.</title>
        <authorList>
            <person name="Kurbessoian T."/>
        </authorList>
    </citation>
    <scope>NUCLEOTIDE SEQUENCE [LARGE SCALE GENOMIC DNA]</scope>
    <source>
        <strain evidence="3 4">CCFEE 5522</strain>
    </source>
</reference>
<comment type="caution">
    <text evidence="3">The sequence shown here is derived from an EMBL/GenBank/DDBJ whole genome shotgun (WGS) entry which is preliminary data.</text>
</comment>
<protein>
    <recommendedName>
        <fullName evidence="2">AB hydrolase-1 domain-containing protein</fullName>
    </recommendedName>
</protein>
<feature type="region of interest" description="Disordered" evidence="1">
    <location>
        <begin position="14"/>
        <end position="62"/>
    </location>
</feature>
<gene>
    <name evidence="3" type="ORF">LTR36_005342</name>
</gene>
<feature type="region of interest" description="Disordered" evidence="1">
    <location>
        <begin position="412"/>
        <end position="479"/>
    </location>
</feature>
<dbReference type="SUPFAM" id="SSF53474">
    <property type="entry name" value="alpha/beta-Hydrolases"/>
    <property type="match status" value="1"/>
</dbReference>
<proteinExistence type="predicted"/>
<dbReference type="PANTHER" id="PTHR43433">
    <property type="entry name" value="HYDROLASE, ALPHA/BETA FOLD FAMILY PROTEIN"/>
    <property type="match status" value="1"/>
</dbReference>
<feature type="domain" description="AB hydrolase-1" evidence="2">
    <location>
        <begin position="695"/>
        <end position="832"/>
    </location>
</feature>
<feature type="compositionally biased region" description="Basic and acidic residues" evidence="1">
    <location>
        <begin position="612"/>
        <end position="638"/>
    </location>
</feature>
<dbReference type="InterPro" id="IPR050471">
    <property type="entry name" value="AB_hydrolase"/>
</dbReference>
<feature type="region of interest" description="Disordered" evidence="1">
    <location>
        <begin position="839"/>
        <end position="884"/>
    </location>
</feature>
<feature type="compositionally biased region" description="Polar residues" evidence="1">
    <location>
        <begin position="344"/>
        <end position="356"/>
    </location>
</feature>
<evidence type="ECO:0000313" key="4">
    <source>
        <dbReference type="Proteomes" id="UP001324427"/>
    </source>
</evidence>
<evidence type="ECO:0000259" key="2">
    <source>
        <dbReference type="Pfam" id="PF12697"/>
    </source>
</evidence>
<name>A0AAV9JEH5_9PEZI</name>
<feature type="compositionally biased region" description="Basic residues" evidence="1">
    <location>
        <begin position="359"/>
        <end position="368"/>
    </location>
</feature>
<dbReference type="Proteomes" id="UP001324427">
    <property type="component" value="Unassembled WGS sequence"/>
</dbReference>
<feature type="compositionally biased region" description="Low complexity" evidence="1">
    <location>
        <begin position="314"/>
        <end position="329"/>
    </location>
</feature>
<accession>A0AAV9JEH5</accession>
<dbReference type="Pfam" id="PF12697">
    <property type="entry name" value="Abhydrolase_6"/>
    <property type="match status" value="1"/>
</dbReference>
<dbReference type="PANTHER" id="PTHR43433:SF10">
    <property type="entry name" value="AB HYDROLASE-1 DOMAIN-CONTAINING PROTEIN"/>
    <property type="match status" value="1"/>
</dbReference>
<feature type="compositionally biased region" description="Basic and acidic residues" evidence="1">
    <location>
        <begin position="35"/>
        <end position="45"/>
    </location>
</feature>
<feature type="region of interest" description="Disordered" evidence="1">
    <location>
        <begin position="302"/>
        <end position="394"/>
    </location>
</feature>
<feature type="compositionally biased region" description="Polar residues" evidence="1">
    <location>
        <begin position="855"/>
        <end position="865"/>
    </location>
</feature>
<dbReference type="Gene3D" id="3.40.50.1820">
    <property type="entry name" value="alpha/beta hydrolase"/>
    <property type="match status" value="1"/>
</dbReference>
<feature type="region of interest" description="Disordered" evidence="1">
    <location>
        <begin position="556"/>
        <end position="647"/>
    </location>
</feature>
<dbReference type="InterPro" id="IPR029058">
    <property type="entry name" value="AB_hydrolase_fold"/>
</dbReference>